<dbReference type="PANTHER" id="PTHR11709">
    <property type="entry name" value="MULTI-COPPER OXIDASE"/>
    <property type="match status" value="1"/>
</dbReference>
<dbReference type="PROSITE" id="PS00080">
    <property type="entry name" value="MULTICOPPER_OXIDASE2"/>
    <property type="match status" value="1"/>
</dbReference>
<evidence type="ECO:0000256" key="1">
    <source>
        <dbReference type="ARBA" id="ARBA00010609"/>
    </source>
</evidence>
<feature type="transmembrane region" description="Helical" evidence="5">
    <location>
        <begin position="7"/>
        <end position="29"/>
    </location>
</feature>
<evidence type="ECO:0000259" key="7">
    <source>
        <dbReference type="Pfam" id="PF07731"/>
    </source>
</evidence>
<proteinExistence type="inferred from homology"/>
<dbReference type="InterPro" id="IPR011707">
    <property type="entry name" value="Cu-oxidase-like_N"/>
</dbReference>
<keyword evidence="2" id="KW-0479">Metal-binding</keyword>
<dbReference type="InParanoid" id="A0A7M7SWW5"/>
<feature type="domain" description="Plastocyanin-like" evidence="8">
    <location>
        <begin position="99"/>
        <end position="209"/>
    </location>
</feature>
<evidence type="ECO:0000313" key="10">
    <source>
        <dbReference type="Proteomes" id="UP000007110"/>
    </source>
</evidence>
<keyword evidence="4" id="KW-0186">Copper</keyword>
<keyword evidence="3" id="KW-0560">Oxidoreductase</keyword>
<keyword evidence="5" id="KW-1133">Transmembrane helix</keyword>
<dbReference type="AlphaFoldDB" id="A0A7M7SWW5"/>
<dbReference type="SUPFAM" id="SSF49503">
    <property type="entry name" value="Cupredoxins"/>
    <property type="match status" value="3"/>
</dbReference>
<reference evidence="9" key="2">
    <citation type="submission" date="2021-01" db="UniProtKB">
        <authorList>
            <consortium name="EnsemblMetazoa"/>
        </authorList>
    </citation>
    <scope>IDENTIFICATION</scope>
</reference>
<dbReference type="FunFam" id="2.60.40.420:FF:000214">
    <property type="entry name" value="Uncharacterized protein"/>
    <property type="match status" value="1"/>
</dbReference>
<comment type="similarity">
    <text evidence="1">Belongs to the multicopper oxidase family.</text>
</comment>
<dbReference type="CDD" id="cd13858">
    <property type="entry name" value="CuRO_1_tcLCC2_insect_like"/>
    <property type="match status" value="1"/>
</dbReference>
<dbReference type="InterPro" id="IPR045087">
    <property type="entry name" value="Cu-oxidase_fam"/>
</dbReference>
<evidence type="ECO:0000256" key="5">
    <source>
        <dbReference type="SAM" id="Phobius"/>
    </source>
</evidence>
<dbReference type="InterPro" id="IPR008972">
    <property type="entry name" value="Cupredoxin"/>
</dbReference>
<dbReference type="OMA" id="DMERMAF"/>
<dbReference type="FunFam" id="2.60.40.420:FF:000031">
    <property type="entry name" value="Laccase-2 isoform A"/>
    <property type="match status" value="1"/>
</dbReference>
<reference evidence="10" key="1">
    <citation type="submission" date="2015-02" db="EMBL/GenBank/DDBJ databases">
        <title>Genome sequencing for Strongylocentrotus purpuratus.</title>
        <authorList>
            <person name="Murali S."/>
            <person name="Liu Y."/>
            <person name="Vee V."/>
            <person name="English A."/>
            <person name="Wang M."/>
            <person name="Skinner E."/>
            <person name="Han Y."/>
            <person name="Muzny D.M."/>
            <person name="Worley K.C."/>
            <person name="Gibbs R.A."/>
        </authorList>
    </citation>
    <scope>NUCLEOTIDE SEQUENCE</scope>
</reference>
<evidence type="ECO:0000313" key="9">
    <source>
        <dbReference type="EnsemblMetazoa" id="XP_030837273"/>
    </source>
</evidence>
<dbReference type="Proteomes" id="UP000007110">
    <property type="component" value="Unassembled WGS sequence"/>
</dbReference>
<dbReference type="RefSeq" id="XP_030837273.1">
    <property type="nucleotide sequence ID" value="XM_030981413.1"/>
</dbReference>
<dbReference type="Gene3D" id="2.60.40.420">
    <property type="entry name" value="Cupredoxins - blue copper proteins"/>
    <property type="match status" value="3"/>
</dbReference>
<evidence type="ECO:0000259" key="8">
    <source>
        <dbReference type="Pfam" id="PF07732"/>
    </source>
</evidence>
<dbReference type="GeneID" id="584287"/>
<dbReference type="InterPro" id="IPR011706">
    <property type="entry name" value="Cu-oxidase_C"/>
</dbReference>
<accession>A0A7M7SWW5</accession>
<dbReference type="InterPro" id="IPR002355">
    <property type="entry name" value="Cu_oxidase_Cu_BS"/>
</dbReference>
<name>A0A7M7SWW5_STRPU</name>
<dbReference type="OrthoDB" id="2121828at2759"/>
<dbReference type="CDD" id="cd13884">
    <property type="entry name" value="CuRO_2_tcLCC_insect_like"/>
    <property type="match status" value="1"/>
</dbReference>
<keyword evidence="5" id="KW-0472">Membrane</keyword>
<dbReference type="CDD" id="cd13905">
    <property type="entry name" value="CuRO_3_tcLLC2_insect_like"/>
    <property type="match status" value="1"/>
</dbReference>
<evidence type="ECO:0000259" key="6">
    <source>
        <dbReference type="Pfam" id="PF00394"/>
    </source>
</evidence>
<feature type="domain" description="Plastocyanin-like" evidence="6">
    <location>
        <begin position="224"/>
        <end position="378"/>
    </location>
</feature>
<dbReference type="GO" id="GO:0005507">
    <property type="term" value="F:copper ion binding"/>
    <property type="evidence" value="ECO:0007669"/>
    <property type="project" value="InterPro"/>
</dbReference>
<evidence type="ECO:0000256" key="3">
    <source>
        <dbReference type="ARBA" id="ARBA00023002"/>
    </source>
</evidence>
<organism evidence="9 10">
    <name type="scientific">Strongylocentrotus purpuratus</name>
    <name type="common">Purple sea urchin</name>
    <dbReference type="NCBI Taxonomy" id="7668"/>
    <lineage>
        <taxon>Eukaryota</taxon>
        <taxon>Metazoa</taxon>
        <taxon>Echinodermata</taxon>
        <taxon>Eleutherozoa</taxon>
        <taxon>Echinozoa</taxon>
        <taxon>Echinoidea</taxon>
        <taxon>Euechinoidea</taxon>
        <taxon>Echinacea</taxon>
        <taxon>Camarodonta</taxon>
        <taxon>Echinidea</taxon>
        <taxon>Strongylocentrotidae</taxon>
        <taxon>Strongylocentrotus</taxon>
    </lineage>
</organism>
<dbReference type="KEGG" id="spu:584287"/>
<dbReference type="GO" id="GO:0016491">
    <property type="term" value="F:oxidoreductase activity"/>
    <property type="evidence" value="ECO:0000318"/>
    <property type="project" value="GO_Central"/>
</dbReference>
<dbReference type="InterPro" id="IPR001117">
    <property type="entry name" value="Cu-oxidase_2nd"/>
</dbReference>
<keyword evidence="5" id="KW-0812">Transmembrane</keyword>
<dbReference type="Pfam" id="PF07731">
    <property type="entry name" value="Cu-oxidase_2"/>
    <property type="match status" value="1"/>
</dbReference>
<dbReference type="Pfam" id="PF00394">
    <property type="entry name" value="Cu-oxidase"/>
    <property type="match status" value="1"/>
</dbReference>
<dbReference type="GO" id="GO:0005886">
    <property type="term" value="C:plasma membrane"/>
    <property type="evidence" value="ECO:0000318"/>
    <property type="project" value="GO_Central"/>
</dbReference>
<dbReference type="FunFam" id="2.60.40.420:FF:000045">
    <property type="entry name" value="Laccase 2"/>
    <property type="match status" value="1"/>
</dbReference>
<keyword evidence="10" id="KW-1185">Reference proteome</keyword>
<protein>
    <submittedName>
        <fullName evidence="9">Uncharacterized protein</fullName>
    </submittedName>
</protein>
<evidence type="ECO:0000256" key="4">
    <source>
        <dbReference type="ARBA" id="ARBA00023008"/>
    </source>
</evidence>
<dbReference type="PANTHER" id="PTHR11709:SF394">
    <property type="entry name" value="FI03373P-RELATED"/>
    <property type="match status" value="1"/>
</dbReference>
<evidence type="ECO:0000256" key="2">
    <source>
        <dbReference type="ARBA" id="ARBA00022723"/>
    </source>
</evidence>
<dbReference type="EnsemblMetazoa" id="XM_030981413">
    <property type="protein sequence ID" value="XP_030837273"/>
    <property type="gene ID" value="LOC584287"/>
</dbReference>
<dbReference type="Pfam" id="PF07732">
    <property type="entry name" value="Cu-oxidase_3"/>
    <property type="match status" value="1"/>
</dbReference>
<feature type="domain" description="Plastocyanin-like" evidence="7">
    <location>
        <begin position="507"/>
        <end position="635"/>
    </location>
</feature>
<sequence length="654" mass="73780">MNPRFIMASMVSFGIAFFCIQVLYLFHFYPSVVSTSTTSNVSNGAYNNYSTSCLRDCTRFPEPRTCDFHFVAEWYYSMSKACYDCPFNTSDCLRPHCIALNGVQRPVLAINRQIPGPSIQVCQGDRVRVTVRNALDNSEGLTIHWHGQHQRTSPHMDGTSMITQCPIPRPQTFTYNFLADTPGTQWWHSHSGLQRADGLFGPVVVRQRKDDEVHSSLYDIDDHEHVIMMSDWTDTLSMQHMMKDLHADGPGGPDAILINGRGTKRKVFERNGKEAQLPDSIFTVKQGLRYRFRTINTAVTNCPMEISISNHQLLTISTDGSPIDAITVDGVVVSGGERYDFVVSADKPIGNYAIQVRGVDGSECEGIEEVAILRYTGALQEMKPSAISMNPSATKEGDGVILNVPIVESTPGRPEVYDLRGAGPIDPDIVRPKPDVTHYIEVDSVYRNSPHLHHRTYYPVEQGGHMYTAKRTHMMNNISFALPTVPLLTHHRHLQAGSLCTKSTMMTEYGRDCEEEYCECTHTIPVKLNQVVELILVTKSLKEFEPHPLHLHGNHFYVISYDNGEQLPQQTIQDMDERGEIKRNLDHPPRKDTLMMAQRFAILRFKADNPGWWLFHCHMDVHLELGMAVVFHVGDDGDLPPPPNTMPVCVRVFV</sequence>